<dbReference type="STRING" id="149040.A0A194WX19"/>
<gene>
    <name evidence="1" type="ORF">LY89DRAFT_563837</name>
</gene>
<reference evidence="1 2" key="1">
    <citation type="submission" date="2015-10" db="EMBL/GenBank/DDBJ databases">
        <title>Full genome of DAOMC 229536 Phialocephala scopiformis, a fungal endophyte of spruce producing the potent anti-insectan compound rugulosin.</title>
        <authorList>
            <consortium name="DOE Joint Genome Institute"/>
            <person name="Walker A.K."/>
            <person name="Frasz S.L."/>
            <person name="Seifert K.A."/>
            <person name="Miller J.D."/>
            <person name="Mondo S.J."/>
            <person name="Labutti K."/>
            <person name="Lipzen A."/>
            <person name="Dockter R."/>
            <person name="Kennedy M."/>
            <person name="Grigoriev I.V."/>
            <person name="Spatafora J.W."/>
        </authorList>
    </citation>
    <scope>NUCLEOTIDE SEQUENCE [LARGE SCALE GENOMIC DNA]</scope>
    <source>
        <strain evidence="1 2">CBS 120377</strain>
    </source>
</reference>
<evidence type="ECO:0000313" key="1">
    <source>
        <dbReference type="EMBL" id="KUJ12480.1"/>
    </source>
</evidence>
<dbReference type="RefSeq" id="XP_018066835.1">
    <property type="nucleotide sequence ID" value="XM_018208502.1"/>
</dbReference>
<dbReference type="OrthoDB" id="5958943at2759"/>
<dbReference type="GeneID" id="28818228"/>
<evidence type="ECO:0008006" key="3">
    <source>
        <dbReference type="Google" id="ProtNLM"/>
    </source>
</evidence>
<dbReference type="InParanoid" id="A0A194WX19"/>
<protein>
    <recommendedName>
        <fullName evidence="3">C6 transcription factor</fullName>
    </recommendedName>
</protein>
<keyword evidence="2" id="KW-1185">Reference proteome</keyword>
<dbReference type="KEGG" id="psco:LY89DRAFT_563837"/>
<evidence type="ECO:0000313" key="2">
    <source>
        <dbReference type="Proteomes" id="UP000070700"/>
    </source>
</evidence>
<feature type="non-terminal residue" evidence="1">
    <location>
        <position position="1"/>
    </location>
</feature>
<organism evidence="1 2">
    <name type="scientific">Mollisia scopiformis</name>
    <name type="common">Conifer needle endophyte fungus</name>
    <name type="synonym">Phialocephala scopiformis</name>
    <dbReference type="NCBI Taxonomy" id="149040"/>
    <lineage>
        <taxon>Eukaryota</taxon>
        <taxon>Fungi</taxon>
        <taxon>Dikarya</taxon>
        <taxon>Ascomycota</taxon>
        <taxon>Pezizomycotina</taxon>
        <taxon>Leotiomycetes</taxon>
        <taxon>Helotiales</taxon>
        <taxon>Mollisiaceae</taxon>
        <taxon>Mollisia</taxon>
    </lineage>
</organism>
<dbReference type="Proteomes" id="UP000070700">
    <property type="component" value="Unassembled WGS sequence"/>
</dbReference>
<proteinExistence type="predicted"/>
<feature type="non-terminal residue" evidence="1">
    <location>
        <position position="589"/>
    </location>
</feature>
<accession>A0A194WX19</accession>
<dbReference type="AlphaFoldDB" id="A0A194WX19"/>
<sequence length="589" mass="67161">LPQRLASSTCKSLISDGLMQIYHDSMENALSCWLNETTCPYSISSSSRHNRPNILKSMTEEWGPNWSNRICSRVCRLDRVASTTRDRPLTKMEDKAASRALQAVIMSFATQWAQSSQRSEREYSSFVKFEGVAYGSQLNGFSPEEPAFDEPDIALSVPTEFDRLMQESSWYRARQALQETAGIQSFRVIFAHIIFSLTQKPLKNSIADELDDVVQSDGPPLFLEIALRQLHSYRFKLDTWEREKGMLRRDANCTQTQRDPLNADDRKTFDMLFWLGVMFDTLSSAIHKRPLVISDEDSDVIPELASDPSAMNGYEEEFDNEIAYGSSLTQGSNLWGQFFFQQKRTQDRESIVRWPCPYEKAAAALSDAAPIKVLLFRKVSHLQILLSRRARHSSFEEGISAALRVYQHWNDAYGPFMLDCIANHDALPPRIQSWYIVLAGHWHLGAMLLADMIEFIDKAELSLTSRRQRRQSSHLVTRLHIKNAYAVADLGRCSCPRSNASFPNFREFHFAVNKGALLTEPWTVVLIRSFAKAAILLLDLMTQNHQKLGEHDEREQNKARCEYCIEALWNLGKKSDMAYIAATALSTAL</sequence>
<name>A0A194WX19_MOLSC</name>
<dbReference type="EMBL" id="KQ947424">
    <property type="protein sequence ID" value="KUJ12480.1"/>
    <property type="molecule type" value="Genomic_DNA"/>
</dbReference>